<feature type="region of interest" description="Disordered" evidence="1">
    <location>
        <begin position="120"/>
        <end position="167"/>
    </location>
</feature>
<accession>A0A813JB19</accession>
<reference evidence="2" key="1">
    <citation type="submission" date="2021-02" db="EMBL/GenBank/DDBJ databases">
        <authorList>
            <person name="Dougan E. K."/>
            <person name="Rhodes N."/>
            <person name="Thang M."/>
            <person name="Chan C."/>
        </authorList>
    </citation>
    <scope>NUCLEOTIDE SEQUENCE</scope>
</reference>
<name>A0A813JB19_POLGL</name>
<comment type="caution">
    <text evidence="2">The sequence shown here is derived from an EMBL/GenBank/DDBJ whole genome shotgun (WGS) entry which is preliminary data.</text>
</comment>
<dbReference type="Proteomes" id="UP000626109">
    <property type="component" value="Unassembled WGS sequence"/>
</dbReference>
<evidence type="ECO:0000256" key="1">
    <source>
        <dbReference type="SAM" id="MobiDB-lite"/>
    </source>
</evidence>
<feature type="compositionally biased region" description="Polar residues" evidence="1">
    <location>
        <begin position="129"/>
        <end position="153"/>
    </location>
</feature>
<feature type="compositionally biased region" description="Low complexity" evidence="1">
    <location>
        <begin position="1"/>
        <end position="16"/>
    </location>
</feature>
<proteinExistence type="predicted"/>
<dbReference type="EMBL" id="CAJNNW010022234">
    <property type="protein sequence ID" value="CAE8668986.1"/>
    <property type="molecule type" value="Genomic_DNA"/>
</dbReference>
<organism evidence="2 3">
    <name type="scientific">Polarella glacialis</name>
    <name type="common">Dinoflagellate</name>
    <dbReference type="NCBI Taxonomy" id="89957"/>
    <lineage>
        <taxon>Eukaryota</taxon>
        <taxon>Sar</taxon>
        <taxon>Alveolata</taxon>
        <taxon>Dinophyceae</taxon>
        <taxon>Suessiales</taxon>
        <taxon>Suessiaceae</taxon>
        <taxon>Polarella</taxon>
    </lineage>
</organism>
<gene>
    <name evidence="2" type="ORF">PGLA2088_LOCUS17079</name>
</gene>
<sequence>QQQQQQEQQQEQQQRQKNGAEKGSPPITTATKRPSCQEKHDSRNAAGNTSEGDHCGRGGLSSARVLAEEANMLTEQIVIKYRNRFLKYSLHALCGNDGVCELAQSPKPARRLRVFRAGEATSLPEESGQRQQVVSKAGNDNKSATIHGTTTADNNNNNNQQQQQQQH</sequence>
<dbReference type="AlphaFoldDB" id="A0A813JB19"/>
<feature type="non-terminal residue" evidence="2">
    <location>
        <position position="1"/>
    </location>
</feature>
<protein>
    <submittedName>
        <fullName evidence="2">Uncharacterized protein</fullName>
    </submittedName>
</protein>
<evidence type="ECO:0000313" key="3">
    <source>
        <dbReference type="Proteomes" id="UP000626109"/>
    </source>
</evidence>
<feature type="region of interest" description="Disordered" evidence="1">
    <location>
        <begin position="1"/>
        <end position="57"/>
    </location>
</feature>
<feature type="compositionally biased region" description="Low complexity" evidence="1">
    <location>
        <begin position="154"/>
        <end position="167"/>
    </location>
</feature>
<evidence type="ECO:0000313" key="2">
    <source>
        <dbReference type="EMBL" id="CAE8668986.1"/>
    </source>
</evidence>